<dbReference type="STRING" id="1423820.FC64_GL001215"/>
<sequence length="124" mass="14748">MALPKNQRYVQPQNVHEAMEVIQDLFNQYRHEPMTQQLLNYHLGLTQRLQTDIYVTAVKENDPQQLKQLNGMIEAMKTWTQIRTSNRPFNAKMKNFKLVSSNRPKFKKHSHKIKGQHNFHAARH</sequence>
<feature type="region of interest" description="Disordered" evidence="1">
    <location>
        <begin position="101"/>
        <end position="124"/>
    </location>
</feature>
<evidence type="ECO:0000313" key="2">
    <source>
        <dbReference type="EMBL" id="KRM52021.1"/>
    </source>
</evidence>
<name>A0A0R1ZCH0_9LACO</name>
<keyword evidence="3" id="KW-1185">Reference proteome</keyword>
<evidence type="ECO:0000256" key="1">
    <source>
        <dbReference type="SAM" id="MobiDB-lite"/>
    </source>
</evidence>
<dbReference type="PATRIC" id="fig|1423820.4.peg.1241"/>
<comment type="caution">
    <text evidence="2">The sequence shown here is derived from an EMBL/GenBank/DDBJ whole genome shotgun (WGS) entry which is preliminary data.</text>
</comment>
<protein>
    <submittedName>
        <fullName evidence="2">Uncharacterized protein</fullName>
    </submittedName>
</protein>
<organism evidence="2 3">
    <name type="scientific">Ligilactobacillus araffinosus DSM 20653</name>
    <dbReference type="NCBI Taxonomy" id="1423820"/>
    <lineage>
        <taxon>Bacteria</taxon>
        <taxon>Bacillati</taxon>
        <taxon>Bacillota</taxon>
        <taxon>Bacilli</taxon>
        <taxon>Lactobacillales</taxon>
        <taxon>Lactobacillaceae</taxon>
        <taxon>Ligilactobacillus</taxon>
    </lineage>
</organism>
<accession>A0A0R1ZCH0</accession>
<dbReference type="EMBL" id="AYYZ01000029">
    <property type="protein sequence ID" value="KRM52021.1"/>
    <property type="molecule type" value="Genomic_DNA"/>
</dbReference>
<evidence type="ECO:0000313" key="3">
    <source>
        <dbReference type="Proteomes" id="UP000051291"/>
    </source>
</evidence>
<dbReference type="RefSeq" id="WP_057907037.1">
    <property type="nucleotide sequence ID" value="NZ_AYYZ01000029.1"/>
</dbReference>
<feature type="compositionally biased region" description="Basic residues" evidence="1">
    <location>
        <begin position="104"/>
        <end position="124"/>
    </location>
</feature>
<gene>
    <name evidence="2" type="ORF">FC64_GL001215</name>
</gene>
<dbReference type="AlphaFoldDB" id="A0A0R1ZCH0"/>
<dbReference type="Proteomes" id="UP000051291">
    <property type="component" value="Unassembled WGS sequence"/>
</dbReference>
<reference evidence="2 3" key="1">
    <citation type="journal article" date="2015" name="Genome Announc.">
        <title>Expanding the biotechnology potential of lactobacilli through comparative genomics of 213 strains and associated genera.</title>
        <authorList>
            <person name="Sun Z."/>
            <person name="Harris H.M."/>
            <person name="McCann A."/>
            <person name="Guo C."/>
            <person name="Argimon S."/>
            <person name="Zhang W."/>
            <person name="Yang X."/>
            <person name="Jeffery I.B."/>
            <person name="Cooney J.C."/>
            <person name="Kagawa T.F."/>
            <person name="Liu W."/>
            <person name="Song Y."/>
            <person name="Salvetti E."/>
            <person name="Wrobel A."/>
            <person name="Rasinkangas P."/>
            <person name="Parkhill J."/>
            <person name="Rea M.C."/>
            <person name="O'Sullivan O."/>
            <person name="Ritari J."/>
            <person name="Douillard F.P."/>
            <person name="Paul Ross R."/>
            <person name="Yang R."/>
            <person name="Briner A.E."/>
            <person name="Felis G.E."/>
            <person name="de Vos W.M."/>
            <person name="Barrangou R."/>
            <person name="Klaenhammer T.R."/>
            <person name="Caufield P.W."/>
            <person name="Cui Y."/>
            <person name="Zhang H."/>
            <person name="O'Toole P.W."/>
        </authorList>
    </citation>
    <scope>NUCLEOTIDE SEQUENCE [LARGE SCALE GENOMIC DNA]</scope>
    <source>
        <strain evidence="2 3">DSM 20653</strain>
    </source>
</reference>
<proteinExistence type="predicted"/>